<accession>A0A1F5YZ56</accession>
<dbReference type="SMART" id="SM00846">
    <property type="entry name" value="Gp_dh_N"/>
    <property type="match status" value="1"/>
</dbReference>
<dbReference type="GO" id="GO:0016620">
    <property type="term" value="F:oxidoreductase activity, acting on the aldehyde or oxo group of donors, NAD or NADP as acceptor"/>
    <property type="evidence" value="ECO:0007669"/>
    <property type="project" value="InterPro"/>
</dbReference>
<dbReference type="FunFam" id="3.40.50.720:FF:000001">
    <property type="entry name" value="Glyceraldehyde-3-phosphate dehydrogenase"/>
    <property type="match status" value="1"/>
</dbReference>
<dbReference type="InterPro" id="IPR006424">
    <property type="entry name" value="Glyceraldehyde-3-P_DH_1"/>
</dbReference>
<comment type="similarity">
    <text evidence="1 7">Belongs to the glyceraldehyde-3-phosphate dehydrogenase family.</text>
</comment>
<feature type="binding site" evidence="5">
    <location>
        <position position="317"/>
    </location>
    <ligand>
        <name>NAD(+)</name>
        <dbReference type="ChEBI" id="CHEBI:57540"/>
    </ligand>
</feature>
<dbReference type="PROSITE" id="PS00071">
    <property type="entry name" value="GAPDH"/>
    <property type="match status" value="1"/>
</dbReference>
<evidence type="ECO:0000256" key="8">
    <source>
        <dbReference type="RuleBase" id="RU361160"/>
    </source>
</evidence>
<feature type="binding site" evidence="4">
    <location>
        <position position="184"/>
    </location>
    <ligand>
        <name>D-glyceraldehyde 3-phosphate</name>
        <dbReference type="ChEBI" id="CHEBI:59776"/>
    </ligand>
</feature>
<dbReference type="Pfam" id="PF00044">
    <property type="entry name" value="Gp_dh_N"/>
    <property type="match status" value="1"/>
</dbReference>
<evidence type="ECO:0000256" key="4">
    <source>
        <dbReference type="PIRSR" id="PIRSR000149-2"/>
    </source>
</evidence>
<dbReference type="GO" id="GO:0051287">
    <property type="term" value="F:NAD binding"/>
    <property type="evidence" value="ECO:0007669"/>
    <property type="project" value="InterPro"/>
</dbReference>
<dbReference type="InterPro" id="IPR020829">
    <property type="entry name" value="GlycerAld_3-P_DH_cat"/>
</dbReference>
<dbReference type="PANTHER" id="PTHR43148">
    <property type="entry name" value="GLYCERALDEHYDE-3-PHOSPHATE DEHYDROGENASE 2"/>
    <property type="match status" value="1"/>
</dbReference>
<dbReference type="Pfam" id="PF02800">
    <property type="entry name" value="Gp_dh_C"/>
    <property type="match status" value="1"/>
</dbReference>
<dbReference type="InterPro" id="IPR020831">
    <property type="entry name" value="GlycerAld/Erythrose_P_DH"/>
</dbReference>
<evidence type="ECO:0000259" key="9">
    <source>
        <dbReference type="SMART" id="SM00846"/>
    </source>
</evidence>
<name>A0A1F5YZ56_9BACT</name>
<dbReference type="Gene3D" id="3.40.50.720">
    <property type="entry name" value="NAD(P)-binding Rossmann-like Domain"/>
    <property type="match status" value="1"/>
</dbReference>
<feature type="active site" description="Nucleophile" evidence="3">
    <location>
        <position position="154"/>
    </location>
</feature>
<comment type="caution">
    <text evidence="10">The sequence shown here is derived from an EMBL/GenBank/DDBJ whole genome shotgun (WGS) entry which is preliminary data.</text>
</comment>
<feature type="site" description="Activates thiol group during catalysis" evidence="6">
    <location>
        <position position="181"/>
    </location>
</feature>
<evidence type="ECO:0000256" key="5">
    <source>
        <dbReference type="PIRSR" id="PIRSR000149-3"/>
    </source>
</evidence>
<dbReference type="GO" id="GO:0006006">
    <property type="term" value="P:glucose metabolic process"/>
    <property type="evidence" value="ECO:0007669"/>
    <property type="project" value="InterPro"/>
</dbReference>
<proteinExistence type="inferred from homology"/>
<evidence type="ECO:0000256" key="3">
    <source>
        <dbReference type="PIRSR" id="PIRSR000149-1"/>
    </source>
</evidence>
<feature type="domain" description="Glyceraldehyde 3-phosphate dehydrogenase NAD(P) binding" evidence="9">
    <location>
        <begin position="3"/>
        <end position="154"/>
    </location>
</feature>
<dbReference type="NCBIfam" id="TIGR01534">
    <property type="entry name" value="GAPDH-I"/>
    <property type="match status" value="1"/>
</dbReference>
<feature type="binding site" evidence="5">
    <location>
        <position position="120"/>
    </location>
    <ligand>
        <name>NAD(+)</name>
        <dbReference type="ChEBI" id="CHEBI:57540"/>
    </ligand>
</feature>
<feature type="binding site" evidence="4">
    <location>
        <position position="235"/>
    </location>
    <ligand>
        <name>D-glyceraldehyde 3-phosphate</name>
        <dbReference type="ChEBI" id="CHEBI:59776"/>
    </ligand>
</feature>
<dbReference type="InterPro" id="IPR020830">
    <property type="entry name" value="GlycerAld_3-P_DH_AS"/>
</dbReference>
<dbReference type="InterPro" id="IPR020828">
    <property type="entry name" value="GlycerAld_3-P_DH_NAD(P)-bd"/>
</dbReference>
<dbReference type="EMBL" id="MFIX01000046">
    <property type="protein sequence ID" value="OGG05478.1"/>
    <property type="molecule type" value="Genomic_DNA"/>
</dbReference>
<dbReference type="Proteomes" id="UP000179129">
    <property type="component" value="Unassembled WGS sequence"/>
</dbReference>
<keyword evidence="2 8" id="KW-0560">Oxidoreductase</keyword>
<reference evidence="10 11" key="1">
    <citation type="journal article" date="2016" name="Nat. Commun.">
        <title>Thousands of microbial genomes shed light on interconnected biogeochemical processes in an aquifer system.</title>
        <authorList>
            <person name="Anantharaman K."/>
            <person name="Brown C.T."/>
            <person name="Hug L.A."/>
            <person name="Sharon I."/>
            <person name="Castelle C.J."/>
            <person name="Probst A.J."/>
            <person name="Thomas B.C."/>
            <person name="Singh A."/>
            <person name="Wilkins M.J."/>
            <person name="Karaoz U."/>
            <person name="Brodie E.L."/>
            <person name="Williams K.H."/>
            <person name="Hubbard S.S."/>
            <person name="Banfield J.F."/>
        </authorList>
    </citation>
    <scope>NUCLEOTIDE SEQUENCE [LARGE SCALE GENOMIC DNA]</scope>
</reference>
<gene>
    <name evidence="10" type="ORF">A3F83_09815</name>
</gene>
<dbReference type="CDD" id="cd18126">
    <property type="entry name" value="GAPDH_I_C"/>
    <property type="match status" value="1"/>
</dbReference>
<dbReference type="FunFam" id="3.30.360.10:FF:000002">
    <property type="entry name" value="Glyceraldehyde-3-phosphate dehydrogenase"/>
    <property type="match status" value="1"/>
</dbReference>
<feature type="binding site" evidence="4">
    <location>
        <begin position="212"/>
        <end position="213"/>
    </location>
    <ligand>
        <name>D-glyceraldehyde 3-phosphate</name>
        <dbReference type="ChEBI" id="CHEBI:59776"/>
    </ligand>
</feature>
<evidence type="ECO:0000256" key="6">
    <source>
        <dbReference type="PIRSR" id="PIRSR000149-4"/>
    </source>
</evidence>
<evidence type="ECO:0000256" key="1">
    <source>
        <dbReference type="ARBA" id="ARBA00007406"/>
    </source>
</evidence>
<feature type="binding site" evidence="4">
    <location>
        <begin position="153"/>
        <end position="155"/>
    </location>
    <ligand>
        <name>D-glyceraldehyde 3-phosphate</name>
        <dbReference type="ChEBI" id="CHEBI:59776"/>
    </ligand>
</feature>
<feature type="binding site" evidence="5">
    <location>
        <position position="34"/>
    </location>
    <ligand>
        <name>NAD(+)</name>
        <dbReference type="ChEBI" id="CHEBI:57540"/>
    </ligand>
</feature>
<dbReference type="Gene3D" id="3.30.360.10">
    <property type="entry name" value="Dihydrodipicolinate Reductase, domain 2"/>
    <property type="match status" value="1"/>
</dbReference>
<sequence length="333" mass="35584">MSIKIGINGFGRIGRLVFKAAMADGNFSVAAVNDVTDAKTLAHLLKYDSTHGRYPGEVKAEGDAIVVNGVRVPVLSEKDPENLPWGKLGADIVVESTGIFTTAELLKKHLKAGAKKVLLTVPPKDKTGEVKLIVMGVNDNDLKKSDALISNASCTTNCLAPMVRVLHETFGIVHGLMTTIHAYTNDQRTLDMPHKDLRRARSAALSMIPTTTGAARAIGKVIPDLSGKLDGLSVRVPTPDGSLTDLVAVLKKEATVEAINAAMKKAAEGKLKGILEYTEDPIVSVDVIGNPHSCVFDAASTAVIDGKLVKVLGWYDNEWGYSCRCIDLLKMMA</sequence>
<evidence type="ECO:0000313" key="10">
    <source>
        <dbReference type="EMBL" id="OGG05478.1"/>
    </source>
</evidence>
<dbReference type="EC" id="1.2.1.-" evidence="8"/>
<keyword evidence="5" id="KW-0547">Nucleotide-binding</keyword>
<dbReference type="CDD" id="cd05214">
    <property type="entry name" value="GAPDH_I_N"/>
    <property type="match status" value="1"/>
</dbReference>
<evidence type="ECO:0000313" key="11">
    <source>
        <dbReference type="Proteomes" id="UP000179129"/>
    </source>
</evidence>
<dbReference type="PIRSF" id="PIRSF000149">
    <property type="entry name" value="GAP_DH"/>
    <property type="match status" value="1"/>
</dbReference>
<dbReference type="SUPFAM" id="SSF51735">
    <property type="entry name" value="NAD(P)-binding Rossmann-fold domains"/>
    <property type="match status" value="1"/>
</dbReference>
<feature type="binding site" evidence="5">
    <location>
        <begin position="12"/>
        <end position="13"/>
    </location>
    <ligand>
        <name>NAD(+)</name>
        <dbReference type="ChEBI" id="CHEBI:57540"/>
    </ligand>
</feature>
<organism evidence="10 11">
    <name type="scientific">Candidatus Glassbacteria bacterium RIFCSPLOWO2_12_FULL_58_11</name>
    <dbReference type="NCBI Taxonomy" id="1817867"/>
    <lineage>
        <taxon>Bacteria</taxon>
        <taxon>Candidatus Glassiibacteriota</taxon>
    </lineage>
</organism>
<evidence type="ECO:0000256" key="2">
    <source>
        <dbReference type="ARBA" id="ARBA00023002"/>
    </source>
</evidence>
<protein>
    <recommendedName>
        <fullName evidence="8">Glyceraldehyde-3-phosphate dehydrogenase</fullName>
        <ecNumber evidence="8">1.2.1.-</ecNumber>
    </recommendedName>
</protein>
<dbReference type="AlphaFoldDB" id="A0A1F5YZ56"/>
<dbReference type="STRING" id="1817867.A3F83_09815"/>
<keyword evidence="5" id="KW-0520">NAD</keyword>
<dbReference type="InterPro" id="IPR036291">
    <property type="entry name" value="NAD(P)-bd_dom_sf"/>
</dbReference>
<dbReference type="SUPFAM" id="SSF55347">
    <property type="entry name" value="Glyceraldehyde-3-phosphate dehydrogenase-like, C-terminal domain"/>
    <property type="match status" value="1"/>
</dbReference>
<dbReference type="PRINTS" id="PR00078">
    <property type="entry name" value="G3PDHDRGNASE"/>
</dbReference>
<evidence type="ECO:0000256" key="7">
    <source>
        <dbReference type="RuleBase" id="RU000397"/>
    </source>
</evidence>
<dbReference type="GO" id="GO:0050661">
    <property type="term" value="F:NADP binding"/>
    <property type="evidence" value="ECO:0007669"/>
    <property type="project" value="InterPro"/>
</dbReference>